<evidence type="ECO:0000256" key="2">
    <source>
        <dbReference type="ARBA" id="ARBA00006727"/>
    </source>
</evidence>
<feature type="transmembrane region" description="Helical" evidence="4">
    <location>
        <begin position="444"/>
        <end position="465"/>
    </location>
</feature>
<feature type="transmembrane region" description="Helical" evidence="4">
    <location>
        <begin position="651"/>
        <end position="671"/>
    </location>
</feature>
<feature type="compositionally biased region" description="Polar residues" evidence="3">
    <location>
        <begin position="96"/>
        <end position="105"/>
    </location>
</feature>
<dbReference type="EMBL" id="JAHLUN010000002">
    <property type="protein sequence ID" value="KAG7767974.1"/>
    <property type="molecule type" value="Genomic_DNA"/>
</dbReference>
<name>A0ABQ7RL02_9ASCO</name>
<evidence type="ECO:0000256" key="3">
    <source>
        <dbReference type="SAM" id="MobiDB-lite"/>
    </source>
</evidence>
<gene>
    <name evidence="5" type="ORF">KL946_000792</name>
</gene>
<dbReference type="InterPro" id="IPR050327">
    <property type="entry name" value="Proton-linked_MCT"/>
</dbReference>
<dbReference type="PANTHER" id="PTHR11360">
    <property type="entry name" value="MONOCARBOXYLATE TRANSPORTER"/>
    <property type="match status" value="1"/>
</dbReference>
<feature type="region of interest" description="Disordered" evidence="3">
    <location>
        <begin position="160"/>
        <end position="195"/>
    </location>
</feature>
<evidence type="ECO:0000256" key="1">
    <source>
        <dbReference type="ARBA" id="ARBA00004141"/>
    </source>
</evidence>
<feature type="transmembrane region" description="Helical" evidence="4">
    <location>
        <begin position="565"/>
        <end position="586"/>
    </location>
</feature>
<feature type="transmembrane region" description="Helical" evidence="4">
    <location>
        <begin position="346"/>
        <end position="365"/>
    </location>
</feature>
<feature type="transmembrane region" description="Helical" evidence="4">
    <location>
        <begin position="390"/>
        <end position="408"/>
    </location>
</feature>
<dbReference type="Gene3D" id="1.20.1250.20">
    <property type="entry name" value="MFS general substrate transporter like domains"/>
    <property type="match status" value="2"/>
</dbReference>
<evidence type="ECO:0000256" key="4">
    <source>
        <dbReference type="SAM" id="Phobius"/>
    </source>
</evidence>
<feature type="transmembrane region" description="Helical" evidence="4">
    <location>
        <begin position="420"/>
        <end position="438"/>
    </location>
</feature>
<feature type="region of interest" description="Disordered" evidence="3">
    <location>
        <begin position="96"/>
        <end position="121"/>
    </location>
</feature>
<keyword evidence="4" id="KW-1133">Transmembrane helix</keyword>
<dbReference type="CDD" id="cd17352">
    <property type="entry name" value="MFS_MCT_SLC16"/>
    <property type="match status" value="1"/>
</dbReference>
<protein>
    <recommendedName>
        <fullName evidence="7">Monocarboxylate transporter</fullName>
    </recommendedName>
</protein>
<feature type="transmembrane region" description="Helical" evidence="4">
    <location>
        <begin position="509"/>
        <end position="529"/>
    </location>
</feature>
<evidence type="ECO:0008006" key="7">
    <source>
        <dbReference type="Google" id="ProtNLM"/>
    </source>
</evidence>
<dbReference type="Pfam" id="PF07690">
    <property type="entry name" value="MFS_1"/>
    <property type="match status" value="1"/>
</dbReference>
<comment type="similarity">
    <text evidence="2">Belongs to the major facilitator superfamily. Monocarboxylate porter (TC 2.A.1.13) family.</text>
</comment>
<sequence>MHLRNAKENILSGYAHGARNWLRYPLSASTIDAFLEDRYLPDPPAKAENLALEKQQADTSSRILNPKRCKPVQVGGIVLGMAMIFAQTTSAGQIGHNVRSSSWHSSPPKCGFSETEKNRHSKPAHQGTVCCGFAIGGFVVITTVRESRIRKLLTKRLSETEKTLESKEENEILVRDKPRTTNSSEKARSGCRYDSSTQSKCRCGYHTTPHTGENIKNSALSTISSFGSRNQFHLMDNSSFSSLDSELRDDHQSVRLPDVVHAYSNGSRVARTRTSTSLASSISRSILSVRQIVEQAREDDQQMVRTETQGCETVDLNEAIRIATNRSESIEPQEPEAESLPPVDTGYSWVICACVFLMMFATWGANGCYGVFLNHWLQARSFPGSSATDFALIGSIVLALAQALAPLAQMASAILGMKTVILAGVVFQTAGYLLASFATQLWQLYLTEGILVGLGFALVFNPAIVIFPEWFDKKRGLASGIIVSASGIAGVVFSLSSQAIISRTGSPAWAQRMLAIFSVLGNTFAACLLKHRIPTRRLRTRREIVTRFYVLFNAKVVKLPQVHFITLWFVLTLSCYIVALFSLSAYSTFVGLSSSQGSHVTAIFNGCQAIGRFSIGLAADYTGRVNMAVLLSINMVILLFAMWINATTAGVVYAYAILSGLTFGVASTLNQPLVADSVPVELFPSAWSYENFWMGVFSMFCEVVALKLRDMTLAKPFIKAQIFCGCFAAAGVLCLLPIREWKIRRMLIARHEALEALKEHEKHTAEYERRLKTYDVLLRGGFKAYMARLLYPVRT</sequence>
<proteinExistence type="inferred from homology"/>
<comment type="caution">
    <text evidence="5">The sequence shown here is derived from an EMBL/GenBank/DDBJ whole genome shotgun (WGS) entry which is preliminary data.</text>
</comment>
<keyword evidence="6" id="KW-1185">Reference proteome</keyword>
<feature type="compositionally biased region" description="Basic and acidic residues" evidence="3">
    <location>
        <begin position="160"/>
        <end position="179"/>
    </location>
</feature>
<dbReference type="InterPro" id="IPR036259">
    <property type="entry name" value="MFS_trans_sf"/>
</dbReference>
<organism evidence="5 6">
    <name type="scientific">Ogataea haglerorum</name>
    <dbReference type="NCBI Taxonomy" id="1937702"/>
    <lineage>
        <taxon>Eukaryota</taxon>
        <taxon>Fungi</taxon>
        <taxon>Dikarya</taxon>
        <taxon>Ascomycota</taxon>
        <taxon>Saccharomycotina</taxon>
        <taxon>Pichiomycetes</taxon>
        <taxon>Pichiales</taxon>
        <taxon>Pichiaceae</taxon>
        <taxon>Ogataea</taxon>
    </lineage>
</organism>
<dbReference type="InterPro" id="IPR011701">
    <property type="entry name" value="MFS"/>
</dbReference>
<feature type="transmembrane region" description="Helical" evidence="4">
    <location>
        <begin position="72"/>
        <end position="94"/>
    </location>
</feature>
<feature type="transmembrane region" description="Helical" evidence="4">
    <location>
        <begin position="625"/>
        <end position="644"/>
    </location>
</feature>
<feature type="transmembrane region" description="Helical" evidence="4">
    <location>
        <begin position="720"/>
        <end position="738"/>
    </location>
</feature>
<dbReference type="Proteomes" id="UP000697297">
    <property type="component" value="Unassembled WGS sequence"/>
</dbReference>
<keyword evidence="4" id="KW-0472">Membrane</keyword>
<dbReference type="PANTHER" id="PTHR11360:SF315">
    <property type="entry name" value="TRANSPORTER MCH2-RELATED"/>
    <property type="match status" value="1"/>
</dbReference>
<feature type="transmembrane region" description="Helical" evidence="4">
    <location>
        <begin position="477"/>
        <end position="497"/>
    </location>
</feature>
<accession>A0ABQ7RL02</accession>
<evidence type="ECO:0000313" key="6">
    <source>
        <dbReference type="Proteomes" id="UP000697297"/>
    </source>
</evidence>
<dbReference type="SUPFAM" id="SSF103473">
    <property type="entry name" value="MFS general substrate transporter"/>
    <property type="match status" value="1"/>
</dbReference>
<evidence type="ECO:0000313" key="5">
    <source>
        <dbReference type="EMBL" id="KAG7767974.1"/>
    </source>
</evidence>
<comment type="subcellular location">
    <subcellularLocation>
        <location evidence="1">Membrane</location>
        <topology evidence="1">Multi-pass membrane protein</topology>
    </subcellularLocation>
</comment>
<keyword evidence="4" id="KW-0812">Transmembrane</keyword>
<reference evidence="5 6" key="1">
    <citation type="journal article" date="2021" name="G3 (Bethesda)">
        <title>Genomic diversity, chromosomal rearrangements, and interspecies hybridization in the ogataea polymorpha species complex.</title>
        <authorList>
            <person name="Hanson S.J."/>
            <person name="Cinneide E.O."/>
            <person name="Salzberg L.I."/>
            <person name="Wolfe K.H."/>
            <person name="McGowan J."/>
            <person name="Fitzpatrick D.A."/>
            <person name="Matlin K."/>
        </authorList>
    </citation>
    <scope>NUCLEOTIDE SEQUENCE [LARGE SCALE GENOMIC DNA]</scope>
    <source>
        <strain evidence="5">81-436-3</strain>
    </source>
</reference>
<feature type="transmembrane region" description="Helical" evidence="4">
    <location>
        <begin position="124"/>
        <end position="144"/>
    </location>
</feature>